<comment type="caution">
    <text evidence="6">The sequence shown here is derived from an EMBL/GenBank/DDBJ whole genome shotgun (WGS) entry which is preliminary data.</text>
</comment>
<feature type="domain" description="Cadherin-like beta-sandwich-like" evidence="5">
    <location>
        <begin position="188"/>
        <end position="258"/>
    </location>
</feature>
<evidence type="ECO:0000259" key="4">
    <source>
        <dbReference type="Pfam" id="PF00963"/>
    </source>
</evidence>
<keyword evidence="2" id="KW-0812">Transmembrane</keyword>
<keyword evidence="7" id="KW-1185">Reference proteome</keyword>
<feature type="chain" id="PRO_5046037074" evidence="3">
    <location>
        <begin position="27"/>
        <end position="378"/>
    </location>
</feature>
<name>A0ABT4BWP1_9FIRM</name>
<accession>A0ABT4BWP1</accession>
<feature type="compositionally biased region" description="Low complexity" evidence="1">
    <location>
        <begin position="319"/>
        <end position="331"/>
    </location>
</feature>
<dbReference type="Pfam" id="PF12733">
    <property type="entry name" value="Cadherin-like"/>
    <property type="match status" value="1"/>
</dbReference>
<dbReference type="CDD" id="cd08547">
    <property type="entry name" value="Type_II_cohesin"/>
    <property type="match status" value="1"/>
</dbReference>
<evidence type="ECO:0000259" key="5">
    <source>
        <dbReference type="Pfam" id="PF12733"/>
    </source>
</evidence>
<feature type="compositionally biased region" description="Basic and acidic residues" evidence="1">
    <location>
        <begin position="291"/>
        <end position="302"/>
    </location>
</feature>
<evidence type="ECO:0000256" key="3">
    <source>
        <dbReference type="SAM" id="SignalP"/>
    </source>
</evidence>
<feature type="transmembrane region" description="Helical" evidence="2">
    <location>
        <begin position="351"/>
        <end position="372"/>
    </location>
</feature>
<dbReference type="Gene3D" id="2.60.40.680">
    <property type="match status" value="1"/>
</dbReference>
<feature type="region of interest" description="Disordered" evidence="1">
    <location>
        <begin position="263"/>
        <end position="331"/>
    </location>
</feature>
<keyword evidence="3" id="KW-0732">Signal</keyword>
<protein>
    <submittedName>
        <fullName evidence="6">Cohesin domain-containing protein</fullName>
    </submittedName>
</protein>
<evidence type="ECO:0000313" key="7">
    <source>
        <dbReference type="Proteomes" id="UP001082703"/>
    </source>
</evidence>
<dbReference type="InterPro" id="IPR025883">
    <property type="entry name" value="Cadherin-like_domain"/>
</dbReference>
<dbReference type="EMBL" id="JAPOHA010000008">
    <property type="protein sequence ID" value="MCY1714473.1"/>
    <property type="molecule type" value="Genomic_DNA"/>
</dbReference>
<keyword evidence="2" id="KW-0472">Membrane</keyword>
<gene>
    <name evidence="6" type="ORF">OUY18_09415</name>
</gene>
<dbReference type="InterPro" id="IPR008965">
    <property type="entry name" value="CBM2/CBM3_carb-bd_dom_sf"/>
</dbReference>
<keyword evidence="2" id="KW-1133">Transmembrane helix</keyword>
<dbReference type="RefSeq" id="WP_268058521.1">
    <property type="nucleotide sequence ID" value="NZ_JAPOHA010000008.1"/>
</dbReference>
<sequence>MKRHTFHFTFFIVLLLLTLIKVDASADPVPYFTYSLDKTSVSSGDFIKVQLNANQTADTAAGFRMTIDYDAAAFSFVRTETSAQIKSGTMYTNSTGNPIRSVYVCNVDRPTAPELSGNILSFVFQVKDGAPAGKANIGAHIDDVCNYDSKRLDVSVHQTLTAAVQPPKEAPSDEASLFSLQPYQGRLEPPFSPDVYKYNLYVESNVNSIEFSAAAQDGGTVRINRKTLFKAGTETPIVATVTSADKKAKTDYVITVFRGENPVPISDAASGKPESGKSAKPKDPYQSLKAKKTEKEAKKARQTEPAGEYATATAEPGQEEQQAVQASVQQPSYSNRADRNIYIIGNQMPTFFIGMLTTALCLMLGILLTFYLRIPPKK</sequence>
<evidence type="ECO:0000256" key="2">
    <source>
        <dbReference type="SAM" id="Phobius"/>
    </source>
</evidence>
<dbReference type="Proteomes" id="UP001082703">
    <property type="component" value="Unassembled WGS sequence"/>
</dbReference>
<feature type="domain" description="Cohesin" evidence="4">
    <location>
        <begin position="33"/>
        <end position="136"/>
    </location>
</feature>
<evidence type="ECO:0000256" key="1">
    <source>
        <dbReference type="SAM" id="MobiDB-lite"/>
    </source>
</evidence>
<feature type="compositionally biased region" description="Basic and acidic residues" evidence="1">
    <location>
        <begin position="274"/>
        <end position="283"/>
    </location>
</feature>
<dbReference type="Pfam" id="PF00963">
    <property type="entry name" value="Cohesin"/>
    <property type="match status" value="1"/>
</dbReference>
<dbReference type="SUPFAM" id="SSF49384">
    <property type="entry name" value="Carbohydrate-binding domain"/>
    <property type="match status" value="1"/>
</dbReference>
<organism evidence="6 7">
    <name type="scientific">Caproiciproducens galactitolivorans</name>
    <dbReference type="NCBI Taxonomy" id="642589"/>
    <lineage>
        <taxon>Bacteria</taxon>
        <taxon>Bacillati</taxon>
        <taxon>Bacillota</taxon>
        <taxon>Clostridia</taxon>
        <taxon>Eubacteriales</taxon>
        <taxon>Acutalibacteraceae</taxon>
        <taxon>Caproiciproducens</taxon>
    </lineage>
</organism>
<reference evidence="6 7" key="1">
    <citation type="submission" date="2022-11" db="EMBL/GenBank/DDBJ databases">
        <authorList>
            <person name="Caiyu Z."/>
        </authorList>
    </citation>
    <scope>NUCLEOTIDE SEQUENCE [LARGE SCALE GENOMIC DNA]</scope>
    <source>
        <strain evidence="6 7">YR-4</strain>
    </source>
</reference>
<evidence type="ECO:0000313" key="6">
    <source>
        <dbReference type="EMBL" id="MCY1714473.1"/>
    </source>
</evidence>
<dbReference type="InterPro" id="IPR002102">
    <property type="entry name" value="Cohesin_dom"/>
</dbReference>
<feature type="signal peptide" evidence="3">
    <location>
        <begin position="1"/>
        <end position="26"/>
    </location>
</feature>
<proteinExistence type="predicted"/>